<evidence type="ECO:0000313" key="3">
    <source>
        <dbReference type="EMBL" id="CCA27689.1"/>
    </source>
</evidence>
<protein>
    <submittedName>
        <fullName evidence="3">AlNc14C633G12302 protein</fullName>
    </submittedName>
</protein>
<gene>
    <name evidence="3" type="primary">AlNc14C633G12302</name>
    <name evidence="3" type="ORF">ALNC14_138330</name>
</gene>
<dbReference type="GO" id="GO:0003676">
    <property type="term" value="F:nucleic acid binding"/>
    <property type="evidence" value="ECO:0007669"/>
    <property type="project" value="InterPro"/>
</dbReference>
<evidence type="ECO:0000256" key="1">
    <source>
        <dbReference type="SAM" id="Phobius"/>
    </source>
</evidence>
<name>F0X1J9_9STRA</name>
<proteinExistence type="predicted"/>
<sequence length="191" mass="21879">MTIFGNKLAWWNESLHLRFLQHNFAQRSDMQKEVLLLLDDFSGHWSAKVQAYAKEINVVLLKVPPQFTSVCQPADVNWIKPFKEKKTGAVDWFFAPSALTQTRETEIERIQDEEPPETIKKGYHRAHMRTGNLEVAASELIDELERLYIMENEIGEIDSDDDFDRSIIHLCLVGGLSCVAMCLLPLVFLGS</sequence>
<reference evidence="3" key="1">
    <citation type="journal article" date="2011" name="PLoS Biol.">
        <title>Gene gain and loss during evolution of obligate parasitism in the white rust pathogen of Arabidopsis thaliana.</title>
        <authorList>
            <person name="Kemen E."/>
            <person name="Gardiner A."/>
            <person name="Schultz-Larsen T."/>
            <person name="Kemen A.C."/>
            <person name="Balmuth A.L."/>
            <person name="Robert-Seilaniantz A."/>
            <person name="Bailey K."/>
            <person name="Holub E."/>
            <person name="Studholme D.J."/>
            <person name="Maclean D."/>
            <person name="Jones J.D."/>
        </authorList>
    </citation>
    <scope>NUCLEOTIDE SEQUENCE</scope>
</reference>
<dbReference type="AlphaFoldDB" id="F0X1J9"/>
<keyword evidence="1" id="KW-0472">Membrane</keyword>
<dbReference type="EMBL" id="FR824638">
    <property type="protein sequence ID" value="CCA27689.1"/>
    <property type="molecule type" value="Genomic_DNA"/>
</dbReference>
<feature type="domain" description="DDE-1" evidence="2">
    <location>
        <begin position="5"/>
        <end position="85"/>
    </location>
</feature>
<dbReference type="InterPro" id="IPR004875">
    <property type="entry name" value="DDE_SF_endonuclease_dom"/>
</dbReference>
<dbReference type="Pfam" id="PF03184">
    <property type="entry name" value="DDE_1"/>
    <property type="match status" value="1"/>
</dbReference>
<keyword evidence="1" id="KW-0812">Transmembrane</keyword>
<keyword evidence="1" id="KW-1133">Transmembrane helix</keyword>
<organism evidence="3">
    <name type="scientific">Albugo laibachii Nc14</name>
    <dbReference type="NCBI Taxonomy" id="890382"/>
    <lineage>
        <taxon>Eukaryota</taxon>
        <taxon>Sar</taxon>
        <taxon>Stramenopiles</taxon>
        <taxon>Oomycota</taxon>
        <taxon>Peronosporomycetes</taxon>
        <taxon>Albuginales</taxon>
        <taxon>Albuginaceae</taxon>
        <taxon>Albugo</taxon>
    </lineage>
</organism>
<accession>F0X1J9</accession>
<evidence type="ECO:0000259" key="2">
    <source>
        <dbReference type="Pfam" id="PF03184"/>
    </source>
</evidence>
<dbReference type="HOGENOM" id="CLU_031434_3_1_1"/>
<reference evidence="3" key="2">
    <citation type="submission" date="2011-02" db="EMBL/GenBank/DDBJ databases">
        <authorList>
            <person name="MacLean D."/>
        </authorList>
    </citation>
    <scope>NUCLEOTIDE SEQUENCE</scope>
</reference>
<feature type="transmembrane region" description="Helical" evidence="1">
    <location>
        <begin position="167"/>
        <end position="189"/>
    </location>
</feature>